<name>A0A2N5WY37_9GAMM</name>
<keyword evidence="1 6" id="KW-0004">4Fe-4S</keyword>
<dbReference type="GO" id="GO:0046872">
    <property type="term" value="F:metal ion binding"/>
    <property type="evidence" value="ECO:0007669"/>
    <property type="project" value="UniProtKB-UniRule"/>
</dbReference>
<comment type="catalytic activity">
    <reaction evidence="6">
        <text>(R)-lactate + A = pyruvate + AH2</text>
        <dbReference type="Rhea" id="RHEA:15089"/>
        <dbReference type="ChEBI" id="CHEBI:13193"/>
        <dbReference type="ChEBI" id="CHEBI:15361"/>
        <dbReference type="ChEBI" id="CHEBI:16004"/>
        <dbReference type="ChEBI" id="CHEBI:17499"/>
    </reaction>
</comment>
<dbReference type="Pfam" id="PF13183">
    <property type="entry name" value="Fer4_8"/>
    <property type="match status" value="1"/>
</dbReference>
<evidence type="ECO:0000313" key="8">
    <source>
        <dbReference type="EMBL" id="PLW67152.1"/>
    </source>
</evidence>
<comment type="cofactor">
    <cofactor evidence="6">
        <name>[4Fe-4S] cluster</name>
        <dbReference type="ChEBI" id="CHEBI:49883"/>
    </cofactor>
    <text evidence="6">Binds 2 [4Fe-4S] clusters.</text>
</comment>
<dbReference type="PROSITE" id="PS51379">
    <property type="entry name" value="4FE4S_FER_2"/>
    <property type="match status" value="2"/>
</dbReference>
<comment type="caution">
    <text evidence="8">The sequence shown here is derived from an EMBL/GenBank/DDBJ whole genome shotgun (WGS) entry which is preliminary data.</text>
</comment>
<keyword evidence="6" id="KW-0813">Transport</keyword>
<dbReference type="InterPro" id="IPR009051">
    <property type="entry name" value="Helical_ferredxn"/>
</dbReference>
<keyword evidence="3" id="KW-0677">Repeat</keyword>
<comment type="function">
    <text evidence="6">Component of a complex that catalyzes the oxidation of glycolate to glyoxylate.</text>
</comment>
<dbReference type="InterPro" id="IPR004017">
    <property type="entry name" value="Cys_rich_dom"/>
</dbReference>
<evidence type="ECO:0000256" key="5">
    <source>
        <dbReference type="ARBA" id="ARBA00023014"/>
    </source>
</evidence>
<evidence type="ECO:0000256" key="4">
    <source>
        <dbReference type="ARBA" id="ARBA00023004"/>
    </source>
</evidence>
<dbReference type="PANTHER" id="PTHR32479:SF17">
    <property type="entry name" value="GLYCOLATE OXIDASE IRON-SULFUR SUBUNIT"/>
    <property type="match status" value="1"/>
</dbReference>
<evidence type="ECO:0000256" key="6">
    <source>
        <dbReference type="PIRNR" id="PIRNR000139"/>
    </source>
</evidence>
<dbReference type="PANTHER" id="PTHR32479">
    <property type="entry name" value="GLYCOLATE OXIDASE IRON-SULFUR SUBUNIT"/>
    <property type="match status" value="1"/>
</dbReference>
<comment type="catalytic activity">
    <reaction evidence="6">
        <text>glycolate + A = glyoxylate + AH2</text>
        <dbReference type="Rhea" id="RHEA:21264"/>
        <dbReference type="ChEBI" id="CHEBI:13193"/>
        <dbReference type="ChEBI" id="CHEBI:17499"/>
        <dbReference type="ChEBI" id="CHEBI:29805"/>
        <dbReference type="ChEBI" id="CHEBI:36655"/>
        <dbReference type="EC" id="1.1.99.14"/>
    </reaction>
</comment>
<dbReference type="Proteomes" id="UP000235005">
    <property type="component" value="Unassembled WGS sequence"/>
</dbReference>
<dbReference type="NCBIfam" id="NF008434">
    <property type="entry name" value="PRK11274.1"/>
    <property type="match status" value="1"/>
</dbReference>
<keyword evidence="4 6" id="KW-0408">Iron</keyword>
<dbReference type="PIRSF" id="PIRSF000139">
    <property type="entry name" value="Glc_ox_4Fe-4S"/>
    <property type="match status" value="1"/>
</dbReference>
<reference evidence="8 9" key="1">
    <citation type="submission" date="2018-01" db="EMBL/GenBank/DDBJ databases">
        <title>The draft genome sequence of Halioglobus lutimaris HF004.</title>
        <authorList>
            <person name="Du Z.-J."/>
            <person name="Shi M.-J."/>
        </authorList>
    </citation>
    <scope>NUCLEOTIDE SEQUENCE [LARGE SCALE GENOMIC DNA]</scope>
    <source>
        <strain evidence="8 9">HF004</strain>
    </source>
</reference>
<sequence length="408" mass="44031">MHVDLHPRYADDAAATEASGLISACVHCGFCLATCPTYLDSGDERDSPRGRIYLLKQLLEAGEAGPATRRHLDRCLTCRSCETTCPSGMQYGKLLDIGRGMIETEAPRPFLERAWRRALRLVFSRPALFAMVLRPGQWLRPLLPPALARKIPAPQTVGPRPDRQHARRMLVLEGCVQGAATPATNAAATRLLDSLGISLVAAPRAGCCGAVNYHLGAHQQGLDNMRANIDAWWPEIEAGAEAIVSSATGCGSMIADYGKLLASDPAYADKAERIAQLHKDIAQVIATEGLAKLKLAPDARKIAVHVPCSQQHALGQGTAVTDILQGLGFQLAVTRDDHLCCGSAGTYSILQRERSERLRRNKLAALETDKPALIVTANVGCQLHLGEDSSVPVRHWVEFLDEVAHGGR</sequence>
<dbReference type="OrthoDB" id="9765258at2"/>
<protein>
    <recommendedName>
        <fullName evidence="6">Glycolate oxidase iron-sulfur subunit</fullName>
        <ecNumber evidence="6">1.1.99.14</ecNumber>
    </recommendedName>
</protein>
<proteinExistence type="predicted"/>
<dbReference type="PROSITE" id="PS00198">
    <property type="entry name" value="4FE4S_FER_1"/>
    <property type="match status" value="1"/>
</dbReference>
<dbReference type="InterPro" id="IPR012257">
    <property type="entry name" value="Glc_ox_4Fe-4S"/>
</dbReference>
<dbReference type="InterPro" id="IPR017900">
    <property type="entry name" value="4Fe4S_Fe_S_CS"/>
</dbReference>
<evidence type="ECO:0000256" key="2">
    <source>
        <dbReference type="ARBA" id="ARBA00022723"/>
    </source>
</evidence>
<accession>A0A2N5WY37</accession>
<dbReference type="RefSeq" id="WP_076000867.1">
    <property type="nucleotide sequence ID" value="NZ_PKUS01000035.1"/>
</dbReference>
<keyword evidence="2 6" id="KW-0479">Metal-binding</keyword>
<dbReference type="GO" id="GO:0019154">
    <property type="term" value="F:glycolate dehydrogenase activity"/>
    <property type="evidence" value="ECO:0007669"/>
    <property type="project" value="UniProtKB-EC"/>
</dbReference>
<dbReference type="Pfam" id="PF02754">
    <property type="entry name" value="CCG"/>
    <property type="match status" value="2"/>
</dbReference>
<keyword evidence="5 6" id="KW-0411">Iron-sulfur</keyword>
<keyword evidence="9" id="KW-1185">Reference proteome</keyword>
<dbReference type="EMBL" id="PKUS01000035">
    <property type="protein sequence ID" value="PLW67152.1"/>
    <property type="molecule type" value="Genomic_DNA"/>
</dbReference>
<dbReference type="AlphaFoldDB" id="A0A2N5WY37"/>
<keyword evidence="6" id="KW-0249">Electron transport</keyword>
<organism evidence="8 9">
    <name type="scientific">Pseudohalioglobus lutimaris</name>
    <dbReference type="NCBI Taxonomy" id="1737061"/>
    <lineage>
        <taxon>Bacteria</taxon>
        <taxon>Pseudomonadati</taxon>
        <taxon>Pseudomonadota</taxon>
        <taxon>Gammaproteobacteria</taxon>
        <taxon>Cellvibrionales</taxon>
        <taxon>Halieaceae</taxon>
        <taxon>Pseudohalioglobus</taxon>
    </lineage>
</organism>
<evidence type="ECO:0000256" key="3">
    <source>
        <dbReference type="ARBA" id="ARBA00022737"/>
    </source>
</evidence>
<dbReference type="GO" id="GO:0051539">
    <property type="term" value="F:4 iron, 4 sulfur cluster binding"/>
    <property type="evidence" value="ECO:0007669"/>
    <property type="project" value="UniProtKB-UniRule"/>
</dbReference>
<dbReference type="EC" id="1.1.99.14" evidence="6"/>
<dbReference type="SUPFAM" id="SSF54862">
    <property type="entry name" value="4Fe-4S ferredoxins"/>
    <property type="match status" value="1"/>
</dbReference>
<feature type="domain" description="4Fe-4S ferredoxin-type" evidence="7">
    <location>
        <begin position="66"/>
        <end position="88"/>
    </location>
</feature>
<gene>
    <name evidence="8" type="ORF">C0039_18255</name>
</gene>
<evidence type="ECO:0000256" key="1">
    <source>
        <dbReference type="ARBA" id="ARBA00022485"/>
    </source>
</evidence>
<dbReference type="InterPro" id="IPR017896">
    <property type="entry name" value="4Fe4S_Fe-S-bd"/>
</dbReference>
<evidence type="ECO:0000259" key="7">
    <source>
        <dbReference type="PROSITE" id="PS51379"/>
    </source>
</evidence>
<dbReference type="Gene3D" id="1.10.1060.10">
    <property type="entry name" value="Alpha-helical ferredoxin"/>
    <property type="match status" value="1"/>
</dbReference>
<evidence type="ECO:0000313" key="9">
    <source>
        <dbReference type="Proteomes" id="UP000235005"/>
    </source>
</evidence>
<feature type="domain" description="4Fe-4S ferredoxin-type" evidence="7">
    <location>
        <begin position="16"/>
        <end position="45"/>
    </location>
</feature>